<accession>A0ABS1QKY8</accession>
<dbReference type="InterPro" id="IPR058074">
    <property type="entry name" value="Bacteriocin-like"/>
</dbReference>
<evidence type="ECO:0000313" key="2">
    <source>
        <dbReference type="Proteomes" id="UP000661696"/>
    </source>
</evidence>
<dbReference type="RefSeq" id="WP_202094443.1">
    <property type="nucleotide sequence ID" value="NZ_JAELVM010000004.1"/>
</dbReference>
<evidence type="ECO:0000313" key="1">
    <source>
        <dbReference type="EMBL" id="MBL1223297.1"/>
    </source>
</evidence>
<dbReference type="Proteomes" id="UP000661696">
    <property type="component" value="Unassembled WGS sequence"/>
</dbReference>
<organism evidence="1 2">
    <name type="scientific">Chryseobacterium endalhagicum</name>
    <dbReference type="NCBI Taxonomy" id="2797638"/>
    <lineage>
        <taxon>Bacteria</taxon>
        <taxon>Pseudomonadati</taxon>
        <taxon>Bacteroidota</taxon>
        <taxon>Flavobacteriia</taxon>
        <taxon>Flavobacteriales</taxon>
        <taxon>Weeksellaceae</taxon>
        <taxon>Chryseobacterium group</taxon>
        <taxon>Chryseobacterium</taxon>
    </lineage>
</organism>
<dbReference type="EMBL" id="JAELVM010000004">
    <property type="protein sequence ID" value="MBL1223297.1"/>
    <property type="molecule type" value="Genomic_DNA"/>
</dbReference>
<gene>
    <name evidence="1" type="ORF">JET18_20825</name>
</gene>
<reference evidence="1 2" key="1">
    <citation type="submission" date="2020-12" db="EMBL/GenBank/DDBJ databases">
        <title>Chryseobacterium endoalhailicus sp. nov., isolated from seed of leguminous plant.</title>
        <authorList>
            <person name="Zhang X."/>
        </authorList>
    </citation>
    <scope>NUCLEOTIDE SEQUENCE [LARGE SCALE GENOMIC DNA]</scope>
    <source>
        <strain evidence="1 2">L7</strain>
    </source>
</reference>
<dbReference type="NCBIfam" id="NF047798">
    <property type="entry name" value="leader_Chryseo"/>
    <property type="match status" value="1"/>
</dbReference>
<sequence length="58" mass="6304">MKNLKKISRIGLKSISGGAFVNCTLPTGESTRCRDKCPVDFCGPTNYMCLLPLDYCGS</sequence>
<protein>
    <recommendedName>
        <fullName evidence="3">Bacteriocin</fullName>
    </recommendedName>
</protein>
<name>A0ABS1QKY8_9FLAO</name>
<evidence type="ECO:0008006" key="3">
    <source>
        <dbReference type="Google" id="ProtNLM"/>
    </source>
</evidence>
<proteinExistence type="predicted"/>
<keyword evidence="2" id="KW-1185">Reference proteome</keyword>
<comment type="caution">
    <text evidence="1">The sequence shown here is derived from an EMBL/GenBank/DDBJ whole genome shotgun (WGS) entry which is preliminary data.</text>
</comment>